<gene>
    <name evidence="2" type="ORF">UFOVP1356_37</name>
</gene>
<accession>A0A6J5RWP1</accession>
<reference evidence="2" key="1">
    <citation type="submission" date="2020-05" db="EMBL/GenBank/DDBJ databases">
        <authorList>
            <person name="Chiriac C."/>
            <person name="Salcher M."/>
            <person name="Ghai R."/>
            <person name="Kavagutti S V."/>
        </authorList>
    </citation>
    <scope>NUCLEOTIDE SEQUENCE</scope>
</reference>
<feature type="domain" description="Bbp19-like phage" evidence="1">
    <location>
        <begin position="14"/>
        <end position="82"/>
    </location>
</feature>
<dbReference type="InterPro" id="IPR057447">
    <property type="entry name" value="Bbp19-like_phage"/>
</dbReference>
<dbReference type="EMBL" id="LR797294">
    <property type="protein sequence ID" value="CAB4200364.1"/>
    <property type="molecule type" value="Genomic_DNA"/>
</dbReference>
<dbReference type="Pfam" id="PF25181">
    <property type="entry name" value="Phage_Bbp19"/>
    <property type="match status" value="1"/>
</dbReference>
<sequence>MNYIQRLLKRRSFYRHVFIQTGAPGAAVLADLRRFCKAGEPALQLGNGSTDIYATGMIAGRQEVFWRIASHLHLDDAQLLKLKETLDDDQ</sequence>
<organism evidence="2">
    <name type="scientific">uncultured Caudovirales phage</name>
    <dbReference type="NCBI Taxonomy" id="2100421"/>
    <lineage>
        <taxon>Viruses</taxon>
        <taxon>Duplodnaviria</taxon>
        <taxon>Heunggongvirae</taxon>
        <taxon>Uroviricota</taxon>
        <taxon>Caudoviricetes</taxon>
        <taxon>Peduoviridae</taxon>
        <taxon>Maltschvirus</taxon>
        <taxon>Maltschvirus maltsch</taxon>
    </lineage>
</organism>
<name>A0A6J5RWP1_9CAUD</name>
<protein>
    <recommendedName>
        <fullName evidence="1">Bbp19-like phage domain-containing protein</fullName>
    </recommendedName>
</protein>
<evidence type="ECO:0000313" key="2">
    <source>
        <dbReference type="EMBL" id="CAB4200364.1"/>
    </source>
</evidence>
<evidence type="ECO:0000259" key="1">
    <source>
        <dbReference type="Pfam" id="PF25181"/>
    </source>
</evidence>
<proteinExistence type="predicted"/>